<sequence>PEAVKSVKYTSSEYSKCWPRHHAHCEIQKAFASGKVK</sequence>
<evidence type="ECO:0000313" key="1">
    <source>
        <dbReference type="EMBL" id="JAC61253.1"/>
    </source>
</evidence>
<dbReference type="AlphaFoldDB" id="A0A061QNG9"/>
<protein>
    <submittedName>
        <fullName evidence="1">Uncharacterized protein</fullName>
    </submittedName>
</protein>
<proteinExistence type="predicted"/>
<accession>A0A061QNG9</accession>
<feature type="non-terminal residue" evidence="1">
    <location>
        <position position="1"/>
    </location>
</feature>
<reference evidence="1" key="1">
    <citation type="submission" date="2014-05" db="EMBL/GenBank/DDBJ databases">
        <title>The transcriptome of the halophilic microalga Tetraselmis sp. GSL018 isolated from the Great Salt Lake, Utah.</title>
        <authorList>
            <person name="Jinkerson R.E."/>
            <person name="D'Adamo S."/>
            <person name="Posewitz M.C."/>
        </authorList>
    </citation>
    <scope>NUCLEOTIDE SEQUENCE</scope>
    <source>
        <strain evidence="1">GSL018</strain>
    </source>
</reference>
<name>A0A061QNG9_9CHLO</name>
<organism evidence="1">
    <name type="scientific">Tetraselmis sp. GSL018</name>
    <dbReference type="NCBI Taxonomy" id="582737"/>
    <lineage>
        <taxon>Eukaryota</taxon>
        <taxon>Viridiplantae</taxon>
        <taxon>Chlorophyta</taxon>
        <taxon>core chlorophytes</taxon>
        <taxon>Chlorodendrophyceae</taxon>
        <taxon>Chlorodendrales</taxon>
        <taxon>Chlorodendraceae</taxon>
        <taxon>Tetraselmis</taxon>
    </lineage>
</organism>
<gene>
    <name evidence="1" type="ORF">TSPGSL018_26742</name>
</gene>
<dbReference type="EMBL" id="GBEZ01025886">
    <property type="protein sequence ID" value="JAC61253.1"/>
    <property type="molecule type" value="Transcribed_RNA"/>
</dbReference>